<dbReference type="FunFam" id="3.30.420.40:FF:000108">
    <property type="entry name" value="Glycerol kinase, glycosomal"/>
    <property type="match status" value="1"/>
</dbReference>
<dbReference type="STRING" id="6265.A0A0B2V873"/>
<dbReference type="EC" id="2.7.1.30" evidence="3"/>
<dbReference type="SUPFAM" id="SSF53067">
    <property type="entry name" value="Actin-like ATPase domain"/>
    <property type="match status" value="3"/>
</dbReference>
<evidence type="ECO:0000313" key="13">
    <source>
        <dbReference type="EMBL" id="KHN77667.1"/>
    </source>
</evidence>
<comment type="pathway">
    <text evidence="1">Polyol metabolism; glycerol degradation via glycerol kinase pathway; sn-glycerol 3-phosphate from glycerol: step 1/1.</text>
</comment>
<dbReference type="GO" id="GO:0005739">
    <property type="term" value="C:mitochondrion"/>
    <property type="evidence" value="ECO:0007669"/>
    <property type="project" value="TreeGrafter"/>
</dbReference>
<evidence type="ECO:0000256" key="6">
    <source>
        <dbReference type="ARBA" id="ARBA00022777"/>
    </source>
</evidence>
<dbReference type="CDD" id="cd07792">
    <property type="entry name" value="ASKHA_NBD_FGGY_GK1-3-like"/>
    <property type="match status" value="1"/>
</dbReference>
<organism evidence="13 14">
    <name type="scientific">Toxocara canis</name>
    <name type="common">Canine roundworm</name>
    <dbReference type="NCBI Taxonomy" id="6265"/>
    <lineage>
        <taxon>Eukaryota</taxon>
        <taxon>Metazoa</taxon>
        <taxon>Ecdysozoa</taxon>
        <taxon>Nematoda</taxon>
        <taxon>Chromadorea</taxon>
        <taxon>Rhabditida</taxon>
        <taxon>Spirurina</taxon>
        <taxon>Ascaridomorpha</taxon>
        <taxon>Ascaridoidea</taxon>
        <taxon>Toxocaridae</taxon>
        <taxon>Toxocara</taxon>
    </lineage>
</organism>
<dbReference type="Gene3D" id="3.30.420.40">
    <property type="match status" value="3"/>
</dbReference>
<protein>
    <recommendedName>
        <fullName evidence="3">glycerol kinase</fullName>
        <ecNumber evidence="3">2.7.1.30</ecNumber>
    </recommendedName>
    <alternativeName>
        <fullName evidence="9">ATP:glycerol 3-phosphotransferase</fullName>
    </alternativeName>
</protein>
<dbReference type="PIRSF" id="PIRSF000538">
    <property type="entry name" value="GlpK"/>
    <property type="match status" value="1"/>
</dbReference>
<dbReference type="PANTHER" id="PTHR10196">
    <property type="entry name" value="SUGAR KINASE"/>
    <property type="match status" value="1"/>
</dbReference>
<dbReference type="InterPro" id="IPR018484">
    <property type="entry name" value="FGGY_N"/>
</dbReference>
<keyword evidence="8" id="KW-0067">ATP-binding</keyword>
<keyword evidence="7" id="KW-0319">Glycerol metabolism</keyword>
<name>A0A0B2V873_TOXCA</name>
<feature type="domain" description="Carbohydrate kinase FGGY N-terminal" evidence="11">
    <location>
        <begin position="129"/>
        <end position="299"/>
    </location>
</feature>
<evidence type="ECO:0000256" key="8">
    <source>
        <dbReference type="ARBA" id="ARBA00022840"/>
    </source>
</evidence>
<keyword evidence="4 10" id="KW-0808">Transferase</keyword>
<dbReference type="GO" id="GO:0004370">
    <property type="term" value="F:glycerol kinase activity"/>
    <property type="evidence" value="ECO:0007669"/>
    <property type="project" value="UniProtKB-EC"/>
</dbReference>
<dbReference type="InterPro" id="IPR042018">
    <property type="entry name" value="GK1-3_metazoan-type"/>
</dbReference>
<evidence type="ECO:0000256" key="5">
    <source>
        <dbReference type="ARBA" id="ARBA00022741"/>
    </source>
</evidence>
<feature type="domain" description="Carbohydrate kinase FGGY C-terminal" evidence="12">
    <location>
        <begin position="310"/>
        <end position="500"/>
    </location>
</feature>
<evidence type="ECO:0000256" key="1">
    <source>
        <dbReference type="ARBA" id="ARBA00005190"/>
    </source>
</evidence>
<dbReference type="Proteomes" id="UP000031036">
    <property type="component" value="Unassembled WGS sequence"/>
</dbReference>
<comment type="caution">
    <text evidence="13">The sequence shown here is derived from an EMBL/GenBank/DDBJ whole genome shotgun (WGS) entry which is preliminary data.</text>
</comment>
<sequence>MGAQQSCLATCAKKMRGDEKLVGAIDQGTSSSRFLVFDLASGDVVAHHQIELKQLFPHPGWVEMDPKEIINTVVRCIETVCKQLTERKVHISQIKCVGITNQRETTVLWDRETGKPLCNAIVWLDSRTKEEKTTVLWDRETGKPLCNAIVWLDSRTKEVAAKLIQRTPNKSENYFKQKTGLPINPYFSALKLHWAFENVPAVEEAKRKGTLMFGTVDSWLLWNLTGKHLTDVSNASRTLLLDLKKVAWSTELCKFFDIPSYILPEIRSSAEVYAHFKDGPLKGVPISGCLGDQQAAMVGHQCLQPGDSKNTYGTGTFMLCNIGYRPTISENGLLTTVGFQFGKGGPVCYALEGSGSIGGNAVRFLRDGLAFIKEASEVEALAAQVKDTDGVVFVPCFTGLYSPYWDSSARGTILGIAQSTSRAHIARAALQAVCFQTAEMIEAVEQDMKGEHEVSVLKIDGGMTANHLFNQMQSDVLGKKIICSKLAETTGWGAAVAAAIGNRLMSLEEFSKHQVSEPTIYSPRSTEAERKKEMKRWKEAVKRARNWAV</sequence>
<dbReference type="GO" id="GO:0005524">
    <property type="term" value="F:ATP binding"/>
    <property type="evidence" value="ECO:0007669"/>
    <property type="project" value="UniProtKB-KW"/>
</dbReference>
<dbReference type="GO" id="GO:0006641">
    <property type="term" value="P:triglyceride metabolic process"/>
    <property type="evidence" value="ECO:0007669"/>
    <property type="project" value="TreeGrafter"/>
</dbReference>
<evidence type="ECO:0000256" key="10">
    <source>
        <dbReference type="RuleBase" id="RU003733"/>
    </source>
</evidence>
<accession>A0A0B2V873</accession>
<proteinExistence type="inferred from homology"/>
<dbReference type="InterPro" id="IPR000577">
    <property type="entry name" value="Carb_kinase_FGGY"/>
</dbReference>
<dbReference type="UniPathway" id="UPA00618">
    <property type="reaction ID" value="UER00672"/>
</dbReference>
<evidence type="ECO:0000259" key="11">
    <source>
        <dbReference type="Pfam" id="PF00370"/>
    </source>
</evidence>
<keyword evidence="5" id="KW-0547">Nucleotide-binding</keyword>
<dbReference type="PROSITE" id="PS00445">
    <property type="entry name" value="FGGY_KINASES_2"/>
    <property type="match status" value="1"/>
</dbReference>
<dbReference type="Pfam" id="PF00370">
    <property type="entry name" value="FGGY_N"/>
    <property type="match status" value="1"/>
</dbReference>
<dbReference type="InterPro" id="IPR043129">
    <property type="entry name" value="ATPase_NBD"/>
</dbReference>
<dbReference type="InterPro" id="IPR018485">
    <property type="entry name" value="FGGY_C"/>
</dbReference>
<dbReference type="EMBL" id="JPKZ01002257">
    <property type="protein sequence ID" value="KHN77667.1"/>
    <property type="molecule type" value="Genomic_DNA"/>
</dbReference>
<reference evidence="13 14" key="1">
    <citation type="submission" date="2014-11" db="EMBL/GenBank/DDBJ databases">
        <title>Genetic blueprint of the zoonotic pathogen Toxocara canis.</title>
        <authorList>
            <person name="Zhu X.-Q."/>
            <person name="Korhonen P.K."/>
            <person name="Cai H."/>
            <person name="Young N.D."/>
            <person name="Nejsum P."/>
            <person name="von Samson-Himmelstjerna G."/>
            <person name="Boag P.R."/>
            <person name="Tan P."/>
            <person name="Li Q."/>
            <person name="Min J."/>
            <person name="Yang Y."/>
            <person name="Wang X."/>
            <person name="Fang X."/>
            <person name="Hall R.S."/>
            <person name="Hofmann A."/>
            <person name="Sternberg P.W."/>
            <person name="Jex A.R."/>
            <person name="Gasser R.B."/>
        </authorList>
    </citation>
    <scope>NUCLEOTIDE SEQUENCE [LARGE SCALE GENOMIC DNA]</scope>
    <source>
        <strain evidence="13">PN_DK_2014</strain>
    </source>
</reference>
<evidence type="ECO:0000313" key="14">
    <source>
        <dbReference type="Proteomes" id="UP000031036"/>
    </source>
</evidence>
<evidence type="ECO:0000256" key="9">
    <source>
        <dbReference type="ARBA" id="ARBA00043149"/>
    </source>
</evidence>
<dbReference type="AlphaFoldDB" id="A0A0B2V873"/>
<dbReference type="GO" id="GO:0019563">
    <property type="term" value="P:glycerol catabolic process"/>
    <property type="evidence" value="ECO:0007669"/>
    <property type="project" value="UniProtKB-UniPathway"/>
</dbReference>
<evidence type="ECO:0000256" key="3">
    <source>
        <dbReference type="ARBA" id="ARBA00012099"/>
    </source>
</evidence>
<dbReference type="InterPro" id="IPR018483">
    <property type="entry name" value="Carb_kinase_FGGY_CS"/>
</dbReference>
<evidence type="ECO:0000259" key="12">
    <source>
        <dbReference type="Pfam" id="PF02782"/>
    </source>
</evidence>
<evidence type="ECO:0000256" key="7">
    <source>
        <dbReference type="ARBA" id="ARBA00022798"/>
    </source>
</evidence>
<comment type="similarity">
    <text evidence="2 10">Belongs to the FGGY kinase family.</text>
</comment>
<dbReference type="Pfam" id="PF02782">
    <property type="entry name" value="FGGY_C"/>
    <property type="match status" value="1"/>
</dbReference>
<evidence type="ECO:0000256" key="2">
    <source>
        <dbReference type="ARBA" id="ARBA00009156"/>
    </source>
</evidence>
<dbReference type="OMA" id="HKTDATN"/>
<keyword evidence="6 10" id="KW-0418">Kinase</keyword>
<keyword evidence="14" id="KW-1185">Reference proteome</keyword>
<dbReference type="GO" id="GO:0046167">
    <property type="term" value="P:glycerol-3-phosphate biosynthetic process"/>
    <property type="evidence" value="ECO:0007669"/>
    <property type="project" value="TreeGrafter"/>
</dbReference>
<dbReference type="PANTHER" id="PTHR10196:SF69">
    <property type="entry name" value="GLYCEROL KINASE"/>
    <property type="match status" value="1"/>
</dbReference>
<evidence type="ECO:0000256" key="4">
    <source>
        <dbReference type="ARBA" id="ARBA00022679"/>
    </source>
</evidence>
<dbReference type="OrthoDB" id="5422795at2759"/>
<gene>
    <name evidence="13" type="primary">R11F4.1</name>
    <name evidence="13" type="ORF">Tcan_03294</name>
</gene>